<dbReference type="PROSITE" id="PS51918">
    <property type="entry name" value="RADICAL_SAM"/>
    <property type="match status" value="1"/>
</dbReference>
<name>A0ABX0A8L9_9BACI</name>
<evidence type="ECO:0000313" key="12">
    <source>
        <dbReference type="Proteomes" id="UP000743899"/>
    </source>
</evidence>
<dbReference type="SFLD" id="SFLDF00562">
    <property type="entry name" value="HemN-like__clustered_with_heat"/>
    <property type="match status" value="1"/>
</dbReference>
<dbReference type="InterPro" id="IPR006638">
    <property type="entry name" value="Elp3/MiaA/NifB-like_rSAM"/>
</dbReference>
<dbReference type="InterPro" id="IPR010723">
    <property type="entry name" value="HemN_C"/>
</dbReference>
<proteinExistence type="inferred from homology"/>
<comment type="similarity">
    <text evidence="1">Belongs to the anaerobic coproporphyrinogen-III oxidase family. HemW subfamily.</text>
</comment>
<accession>A0ABX0A8L9</accession>
<evidence type="ECO:0000256" key="9">
    <source>
        <dbReference type="RuleBase" id="RU364116"/>
    </source>
</evidence>
<dbReference type="SFLD" id="SFLDG01065">
    <property type="entry name" value="anaerobic_coproporphyrinogen-I"/>
    <property type="match status" value="1"/>
</dbReference>
<keyword evidence="6 9" id="KW-0408">Iron</keyword>
<comment type="function">
    <text evidence="9">Probably acts as a heme chaperone, transferring heme to an unknown acceptor. Binds one molecule of heme per monomer, possibly covalently. Binds 1 [4Fe-4S] cluster. The cluster is coordinated with 3 cysteines and an exchangeable S-adenosyl-L-methionine.</text>
</comment>
<dbReference type="SFLD" id="SFLDS00029">
    <property type="entry name" value="Radical_SAM"/>
    <property type="match status" value="1"/>
</dbReference>
<evidence type="ECO:0000313" key="11">
    <source>
        <dbReference type="EMBL" id="NCU17467.1"/>
    </source>
</evidence>
<evidence type="ECO:0000259" key="10">
    <source>
        <dbReference type="PROSITE" id="PS51918"/>
    </source>
</evidence>
<evidence type="ECO:0000256" key="6">
    <source>
        <dbReference type="ARBA" id="ARBA00023004"/>
    </source>
</evidence>
<dbReference type="InterPro" id="IPR013785">
    <property type="entry name" value="Aldolase_TIM"/>
</dbReference>
<keyword evidence="8 9" id="KW-0143">Chaperone</keyword>
<dbReference type="SMART" id="SM00729">
    <property type="entry name" value="Elp3"/>
    <property type="match status" value="1"/>
</dbReference>
<protein>
    <recommendedName>
        <fullName evidence="2 9">Heme chaperone HemW</fullName>
    </recommendedName>
</protein>
<evidence type="ECO:0000256" key="7">
    <source>
        <dbReference type="ARBA" id="ARBA00023014"/>
    </source>
</evidence>
<reference evidence="11 12" key="1">
    <citation type="submission" date="2020-01" db="EMBL/GenBank/DDBJ databases">
        <title>A novel Bacillus sp. from Pasinler.</title>
        <authorList>
            <person name="Adiguzel A."/>
            <person name="Ay H."/>
            <person name="Baltaci M.O."/>
        </authorList>
    </citation>
    <scope>NUCLEOTIDE SEQUENCE [LARGE SCALE GENOMIC DNA]</scope>
    <source>
        <strain evidence="11 12">P1</strain>
    </source>
</reference>
<comment type="subcellular location">
    <subcellularLocation>
        <location evidence="9">Cytoplasm</location>
    </subcellularLocation>
</comment>
<sequence>MPESIYIHIPFCTHICFYCDFNKVFLKGQPVDEYLQALHREMETTFQQHPPQKIKTIFIGGGTPTALNEKQLDYLMQSIHSFVQFDPNIEFSIEANPGDLTTGKLKVLKDHGVNRLSLGVQSFNDDLLKAIGRSHKAKDVYVTVEEARKIGFENISIDLMYGLPNQTLEDVGHSLEEFFRLNLEHCSAYSLIVESKTIFYNLMKKGKLPLPSEDIEAAMYERIMNDMNHHGYHQYEISNYAKKGYESKHNIVYWDNENYYGLGAGAHGYIGSARRSNVGPVNKYIQAVEETGLAIREEITLTKKDKIEEEMFLGLRKTAGVSVKKFKEKFSVNPFEYYHDEIEKLTNEKLIEVNDEFIRLTEKGRFLGNIVFQEFIK</sequence>
<dbReference type="Proteomes" id="UP000743899">
    <property type="component" value="Unassembled WGS sequence"/>
</dbReference>
<dbReference type="EMBL" id="JAACYS010000023">
    <property type="protein sequence ID" value="NCU17467.1"/>
    <property type="molecule type" value="Genomic_DNA"/>
</dbReference>
<dbReference type="CDD" id="cd01335">
    <property type="entry name" value="Radical_SAM"/>
    <property type="match status" value="1"/>
</dbReference>
<keyword evidence="9" id="KW-0004">4Fe-4S</keyword>
<dbReference type="SFLD" id="SFLDF00288">
    <property type="entry name" value="HemN-like__clustered_with_nucl"/>
    <property type="match status" value="1"/>
</dbReference>
<dbReference type="SUPFAM" id="SSF102114">
    <property type="entry name" value="Radical SAM enzymes"/>
    <property type="match status" value="1"/>
</dbReference>
<evidence type="ECO:0000256" key="5">
    <source>
        <dbReference type="ARBA" id="ARBA00022723"/>
    </source>
</evidence>
<keyword evidence="4 9" id="KW-0949">S-adenosyl-L-methionine</keyword>
<evidence type="ECO:0000256" key="1">
    <source>
        <dbReference type="ARBA" id="ARBA00006100"/>
    </source>
</evidence>
<dbReference type="InterPro" id="IPR058240">
    <property type="entry name" value="rSAM_sf"/>
</dbReference>
<dbReference type="Pfam" id="PF04055">
    <property type="entry name" value="Radical_SAM"/>
    <property type="match status" value="1"/>
</dbReference>
<dbReference type="SFLD" id="SFLDG01082">
    <property type="entry name" value="B12-binding_domain_containing"/>
    <property type="match status" value="1"/>
</dbReference>
<evidence type="ECO:0000256" key="3">
    <source>
        <dbReference type="ARBA" id="ARBA00022617"/>
    </source>
</evidence>
<dbReference type="NCBIfam" id="TIGR00539">
    <property type="entry name" value="hemN_rel"/>
    <property type="match status" value="1"/>
</dbReference>
<dbReference type="PANTHER" id="PTHR13932">
    <property type="entry name" value="COPROPORPHYRINIGEN III OXIDASE"/>
    <property type="match status" value="1"/>
</dbReference>
<gene>
    <name evidence="11" type="ORF">GW534_06770</name>
</gene>
<dbReference type="InterPro" id="IPR034505">
    <property type="entry name" value="Coproporphyrinogen-III_oxidase"/>
</dbReference>
<evidence type="ECO:0000256" key="8">
    <source>
        <dbReference type="ARBA" id="ARBA00023186"/>
    </source>
</evidence>
<feature type="domain" description="Radical SAM core" evidence="10">
    <location>
        <begin position="1"/>
        <end position="233"/>
    </location>
</feature>
<comment type="caution">
    <text evidence="11">The sequence shown here is derived from an EMBL/GenBank/DDBJ whole genome shotgun (WGS) entry which is preliminary data.</text>
</comment>
<dbReference type="Pfam" id="PF06969">
    <property type="entry name" value="HemN_C"/>
    <property type="match status" value="1"/>
</dbReference>
<keyword evidence="7 9" id="KW-0411">Iron-sulfur</keyword>
<dbReference type="InterPro" id="IPR004559">
    <property type="entry name" value="HemW-like"/>
</dbReference>
<dbReference type="Gene3D" id="3.20.20.70">
    <property type="entry name" value="Aldolase class I"/>
    <property type="match status" value="1"/>
</dbReference>
<dbReference type="InterPro" id="IPR007197">
    <property type="entry name" value="rSAM"/>
</dbReference>
<keyword evidence="9" id="KW-0963">Cytoplasm</keyword>
<evidence type="ECO:0000256" key="2">
    <source>
        <dbReference type="ARBA" id="ARBA00017228"/>
    </source>
</evidence>
<dbReference type="RefSeq" id="WP_161920300.1">
    <property type="nucleotide sequence ID" value="NZ_JAACYS010000023.1"/>
</dbReference>
<keyword evidence="3 9" id="KW-0349">Heme</keyword>
<dbReference type="PANTHER" id="PTHR13932:SF5">
    <property type="entry name" value="RADICAL S-ADENOSYL METHIONINE DOMAIN-CONTAINING PROTEIN 1, MITOCHONDRIAL"/>
    <property type="match status" value="1"/>
</dbReference>
<organism evidence="11 12">
    <name type="scientific">Pallidibacillus pasinlerensis</name>
    <dbReference type="NCBI Taxonomy" id="2703818"/>
    <lineage>
        <taxon>Bacteria</taxon>
        <taxon>Bacillati</taxon>
        <taxon>Bacillota</taxon>
        <taxon>Bacilli</taxon>
        <taxon>Bacillales</taxon>
        <taxon>Bacillaceae</taxon>
        <taxon>Pallidibacillus</taxon>
    </lineage>
</organism>
<keyword evidence="12" id="KW-1185">Reference proteome</keyword>
<evidence type="ECO:0000256" key="4">
    <source>
        <dbReference type="ARBA" id="ARBA00022691"/>
    </source>
</evidence>
<keyword evidence="5 9" id="KW-0479">Metal-binding</keyword>